<comment type="caution">
    <text evidence="1">The sequence shown here is derived from an EMBL/GenBank/DDBJ whole genome shotgun (WGS) entry which is preliminary data.</text>
</comment>
<dbReference type="PROSITE" id="PS51257">
    <property type="entry name" value="PROKAR_LIPOPROTEIN"/>
    <property type="match status" value="1"/>
</dbReference>
<organism evidence="1">
    <name type="scientific">marine sediment metagenome</name>
    <dbReference type="NCBI Taxonomy" id="412755"/>
    <lineage>
        <taxon>unclassified sequences</taxon>
        <taxon>metagenomes</taxon>
        <taxon>ecological metagenomes</taxon>
    </lineage>
</organism>
<protein>
    <submittedName>
        <fullName evidence="1">Uncharacterized protein</fullName>
    </submittedName>
</protein>
<feature type="non-terminal residue" evidence="1">
    <location>
        <position position="58"/>
    </location>
</feature>
<dbReference type="EMBL" id="BARS01032189">
    <property type="protein sequence ID" value="GAG26405.1"/>
    <property type="molecule type" value="Genomic_DNA"/>
</dbReference>
<proteinExistence type="predicted"/>
<dbReference type="AlphaFoldDB" id="X0W738"/>
<name>X0W738_9ZZZZ</name>
<reference evidence="1" key="1">
    <citation type="journal article" date="2014" name="Front. Microbiol.">
        <title>High frequency of phylogenetically diverse reductive dehalogenase-homologous genes in deep subseafloor sedimentary metagenomes.</title>
        <authorList>
            <person name="Kawai M."/>
            <person name="Futagami T."/>
            <person name="Toyoda A."/>
            <person name="Takaki Y."/>
            <person name="Nishi S."/>
            <person name="Hori S."/>
            <person name="Arai W."/>
            <person name="Tsubouchi T."/>
            <person name="Morono Y."/>
            <person name="Uchiyama I."/>
            <person name="Ito T."/>
            <person name="Fujiyama A."/>
            <person name="Inagaki F."/>
            <person name="Takami H."/>
        </authorList>
    </citation>
    <scope>NUCLEOTIDE SEQUENCE</scope>
    <source>
        <strain evidence="1">Expedition CK06-06</strain>
    </source>
</reference>
<evidence type="ECO:0000313" key="1">
    <source>
        <dbReference type="EMBL" id="GAG26405.1"/>
    </source>
</evidence>
<accession>X0W738</accession>
<gene>
    <name evidence="1" type="ORF">S01H1_49986</name>
</gene>
<sequence>MKKIMTIMCVMLGLAGGCDSLRFAPGESQKQNAWLHNRTATVAAETARSEKASEKLQG</sequence>